<sequence length="350" mass="39568">MKSERGSCDEIPVFIDTNIGTHLALSIPPDIKAGDLKRRLEKEHLSCFGNLGEIVVHTLMVKRRSYFYHLPDSLPIKSAFHGIRRTWFLQMNASMLQNIESDESPLKRTQNHKDQMIQSSEEEPSTLSNSDITQCSQLENLITFKDKSRVSVVNGEQPETHPVPMDNGNANHLLSGHQLESRDAPSMNISKEISVTGIISRYFSDSDGVTSCRKKHKQKFEETHMNDIASLIRASNFLVDQVSTKRLVESDTDSLCSVNNVIISDMKQFKAASSVVRKRTRRCRRMSQFRYSEKAQVGKKLIQAANNISISGSWRKLSRPTFMERCGNLLAHESGGLVRNLAFEIDVLDD</sequence>
<gene>
    <name evidence="2" type="ORF">A4U43_C05F14010</name>
</gene>
<dbReference type="OMA" id="WDEREVD"/>
<dbReference type="EMBL" id="CM007385">
    <property type="protein sequence ID" value="ONK68617.1"/>
    <property type="molecule type" value="Genomic_DNA"/>
</dbReference>
<evidence type="ECO:0000313" key="3">
    <source>
        <dbReference type="Proteomes" id="UP000243459"/>
    </source>
</evidence>
<name>A0A5P1EU24_ASPOF</name>
<dbReference type="Gramene" id="ONK68617">
    <property type="protein sequence ID" value="ONK68617"/>
    <property type="gene ID" value="A4U43_C05F14010"/>
</dbReference>
<dbReference type="OrthoDB" id="1093005at2759"/>
<protein>
    <submittedName>
        <fullName evidence="2">Uncharacterized protein</fullName>
    </submittedName>
</protein>
<accession>A0A5P1EU24</accession>
<feature type="region of interest" description="Disordered" evidence="1">
    <location>
        <begin position="102"/>
        <end position="130"/>
    </location>
</feature>
<proteinExistence type="predicted"/>
<reference evidence="3" key="1">
    <citation type="journal article" date="2017" name="Nat. Commun.">
        <title>The asparagus genome sheds light on the origin and evolution of a young Y chromosome.</title>
        <authorList>
            <person name="Harkess A."/>
            <person name="Zhou J."/>
            <person name="Xu C."/>
            <person name="Bowers J.E."/>
            <person name="Van der Hulst R."/>
            <person name="Ayyampalayam S."/>
            <person name="Mercati F."/>
            <person name="Riccardi P."/>
            <person name="McKain M.R."/>
            <person name="Kakrana A."/>
            <person name="Tang H."/>
            <person name="Ray J."/>
            <person name="Groenendijk J."/>
            <person name="Arikit S."/>
            <person name="Mathioni S.M."/>
            <person name="Nakano M."/>
            <person name="Shan H."/>
            <person name="Telgmann-Rauber A."/>
            <person name="Kanno A."/>
            <person name="Yue Z."/>
            <person name="Chen H."/>
            <person name="Li W."/>
            <person name="Chen Y."/>
            <person name="Xu X."/>
            <person name="Zhang Y."/>
            <person name="Luo S."/>
            <person name="Chen H."/>
            <person name="Gao J."/>
            <person name="Mao Z."/>
            <person name="Pires J.C."/>
            <person name="Luo M."/>
            <person name="Kudrna D."/>
            <person name="Wing R.A."/>
            <person name="Meyers B.C."/>
            <person name="Yi K."/>
            <person name="Kong H."/>
            <person name="Lavrijsen P."/>
            <person name="Sunseri F."/>
            <person name="Falavigna A."/>
            <person name="Ye Y."/>
            <person name="Leebens-Mack J.H."/>
            <person name="Chen G."/>
        </authorList>
    </citation>
    <scope>NUCLEOTIDE SEQUENCE [LARGE SCALE GENOMIC DNA]</scope>
    <source>
        <strain evidence="3">cv. DH0086</strain>
    </source>
</reference>
<keyword evidence="3" id="KW-1185">Reference proteome</keyword>
<dbReference type="AlphaFoldDB" id="A0A5P1EU24"/>
<evidence type="ECO:0000256" key="1">
    <source>
        <dbReference type="SAM" id="MobiDB-lite"/>
    </source>
</evidence>
<evidence type="ECO:0000313" key="2">
    <source>
        <dbReference type="EMBL" id="ONK68617.1"/>
    </source>
</evidence>
<organism evidence="2 3">
    <name type="scientific">Asparagus officinalis</name>
    <name type="common">Garden asparagus</name>
    <dbReference type="NCBI Taxonomy" id="4686"/>
    <lineage>
        <taxon>Eukaryota</taxon>
        <taxon>Viridiplantae</taxon>
        <taxon>Streptophyta</taxon>
        <taxon>Embryophyta</taxon>
        <taxon>Tracheophyta</taxon>
        <taxon>Spermatophyta</taxon>
        <taxon>Magnoliopsida</taxon>
        <taxon>Liliopsida</taxon>
        <taxon>Asparagales</taxon>
        <taxon>Asparagaceae</taxon>
        <taxon>Asparagoideae</taxon>
        <taxon>Asparagus</taxon>
    </lineage>
</organism>
<dbReference type="Proteomes" id="UP000243459">
    <property type="component" value="Chromosome 5"/>
</dbReference>